<evidence type="ECO:0000256" key="8">
    <source>
        <dbReference type="ARBA" id="ARBA00023136"/>
    </source>
</evidence>
<feature type="transmembrane region" description="Helical" evidence="9">
    <location>
        <begin position="858"/>
        <end position="883"/>
    </location>
</feature>
<dbReference type="InterPro" id="IPR004240">
    <property type="entry name" value="EMP70"/>
</dbReference>
<evidence type="ECO:0000256" key="2">
    <source>
        <dbReference type="ARBA" id="ARBA00004555"/>
    </source>
</evidence>
<dbReference type="Proteomes" id="UP000310066">
    <property type="component" value="Unassembled WGS sequence"/>
</dbReference>
<feature type="transmembrane region" description="Helical" evidence="9">
    <location>
        <begin position="922"/>
        <end position="941"/>
    </location>
</feature>
<evidence type="ECO:0000313" key="12">
    <source>
        <dbReference type="Proteomes" id="UP000310066"/>
    </source>
</evidence>
<evidence type="ECO:0000256" key="3">
    <source>
        <dbReference type="ARBA" id="ARBA00005227"/>
    </source>
</evidence>
<comment type="subcellular location">
    <subcellularLocation>
        <location evidence="2">Golgi apparatus</location>
    </subcellularLocation>
    <subcellularLocation>
        <location evidence="1">Membrane</location>
        <topology evidence="1">Multi-pass membrane protein</topology>
    </subcellularLocation>
</comment>
<comment type="similarity">
    <text evidence="3 9">Belongs to the nonaspanin (TM9SF) (TC 9.A.2) family.</text>
</comment>
<feature type="region of interest" description="Disordered" evidence="10">
    <location>
        <begin position="209"/>
        <end position="232"/>
    </location>
</feature>
<keyword evidence="6 9" id="KW-1133">Transmembrane helix</keyword>
<protein>
    <recommendedName>
        <fullName evidence="9">Transmembrane 9 superfamily member</fullName>
    </recommendedName>
</protein>
<feature type="compositionally biased region" description="Polar residues" evidence="10">
    <location>
        <begin position="137"/>
        <end position="148"/>
    </location>
</feature>
<proteinExistence type="inferred from homology"/>
<keyword evidence="7" id="KW-0333">Golgi apparatus</keyword>
<dbReference type="GO" id="GO:0016020">
    <property type="term" value="C:membrane"/>
    <property type="evidence" value="ECO:0007669"/>
    <property type="project" value="UniProtKB-SubCell"/>
</dbReference>
<dbReference type="PANTHER" id="PTHR10766:SF55">
    <property type="entry name" value="TRANSMEMBRANE 9 SUPERFAMILY MEMBER 4"/>
    <property type="match status" value="1"/>
</dbReference>
<evidence type="ECO:0000256" key="5">
    <source>
        <dbReference type="ARBA" id="ARBA00022729"/>
    </source>
</evidence>
<keyword evidence="5" id="KW-0732">Signal</keyword>
<feature type="transmembrane region" description="Helical" evidence="9">
    <location>
        <begin position="804"/>
        <end position="828"/>
    </location>
</feature>
<gene>
    <name evidence="11" type="ORF">B0A54_02073</name>
</gene>
<dbReference type="PANTHER" id="PTHR10766">
    <property type="entry name" value="TRANSMEMBRANE 9 SUPERFAMILY PROTEIN"/>
    <property type="match status" value="1"/>
</dbReference>
<dbReference type="OrthoDB" id="1666796at2759"/>
<evidence type="ECO:0000256" key="1">
    <source>
        <dbReference type="ARBA" id="ARBA00004141"/>
    </source>
</evidence>
<feature type="region of interest" description="Disordered" evidence="10">
    <location>
        <begin position="111"/>
        <end position="148"/>
    </location>
</feature>
<evidence type="ECO:0000256" key="10">
    <source>
        <dbReference type="SAM" id="MobiDB-lite"/>
    </source>
</evidence>
<dbReference type="Pfam" id="PF02990">
    <property type="entry name" value="EMP70"/>
    <property type="match status" value="1"/>
</dbReference>
<feature type="transmembrane region" description="Helical" evidence="9">
    <location>
        <begin position="772"/>
        <end position="792"/>
    </location>
</feature>
<accession>A0A4V5N9I1</accession>
<feature type="compositionally biased region" description="Basic and acidic residues" evidence="10">
    <location>
        <begin position="209"/>
        <end position="230"/>
    </location>
</feature>
<feature type="transmembrane region" description="Helical" evidence="9">
    <location>
        <begin position="953"/>
        <end position="982"/>
    </location>
</feature>
<keyword evidence="8 9" id="KW-0472">Membrane</keyword>
<feature type="transmembrane region" description="Helical" evidence="9">
    <location>
        <begin position="731"/>
        <end position="751"/>
    </location>
</feature>
<sequence>MWDSGASHRPAGVTAHVKPTRFFVPDPHESRRPSYASSMSKYSQATSKPIDCAAFQAMSLEGPKSLVPQPLYIAVRPGADRTPALQRGPATKRSVHGDISHIPELQHSIFEAPRPAPEPPRQFRGRGPPLAYENHQPRQSRARSLSNSFREGMQKIGSFARRRSSVAKEDIRLVMDSMRGDECGLGERMSANEKAVLAEAYRVRKLRQEEAERRAEVQRSARDDSDRDPRALAPIRGLRRVQGSIGRSAGGPQEPALPRKMRTLCGSTDRLSRLGPLIHAGPQNVNKAILQASDMRAPSNLQNDADGASGWSIKSYRDGESIPLFVNKVYSDNTQIQYAFSELPFVCPPSRRQRPGTGLISGSNIALNLGEVLRGDRIMVSDYELEMGTDDEVHYLCSQKVDRAGLKKAQDIVKDGYVAEWIVDNLPGATSFVTVDKSRKYYAAGFKMGYEEASLTTGQPRYFLNNHVTLVIRYHRAPGRDGQSGKKVIVGFEVYAKSVEAENRDVGGLPADLHNPRGLELTMSRNTTVNSTLPRDVDSYVLQQWDGGAEDATLTIPYTYSVYFREEEKLEWGNRWDLYFVNQDESNKIHWLGIINSIVISGLLTAVVAVILARTIHGDIKGYKDGALEDGKLRLAKRIKSIRSPRRSFEKPGFLEQVDSDLTAGADDASSDDELPEEITGWKLVHGDVFRPPPYGPLLAPLVGSGMQLVFMALGLVILSCLGVLNPSFRGGFISVGTALFILAGAFSGYFSSRIYRTFGGSQWRSNAVVTATLFPGLLFLTIFILNLFVWAQASSTAIPLGTLFGLVALWLLIQLPLVYAGGWYGFVRAGAYTHPIKANVIPRQIPPQVWYARPVQAALLAGLVPFAVIFIELFFVFCSLWQDKSGYYYVFGFLAVVSTILILAVMETTVIYNYNWWWQSFLLGGSSSIYVFAYCAYYYTKHLHITGLASTLLFFAYSFLACACYGLLTGTVGFLTAYAFVRRIYGAVKVD</sequence>
<reference evidence="11 12" key="1">
    <citation type="submission" date="2017-03" db="EMBL/GenBank/DDBJ databases">
        <title>Genomes of endolithic fungi from Antarctica.</title>
        <authorList>
            <person name="Coleine C."/>
            <person name="Masonjones S."/>
            <person name="Stajich J.E."/>
        </authorList>
    </citation>
    <scope>NUCLEOTIDE SEQUENCE [LARGE SCALE GENOMIC DNA]</scope>
    <source>
        <strain evidence="11 12">CCFEE 5311</strain>
    </source>
</reference>
<evidence type="ECO:0000256" key="4">
    <source>
        <dbReference type="ARBA" id="ARBA00022692"/>
    </source>
</evidence>
<evidence type="ECO:0000313" key="11">
    <source>
        <dbReference type="EMBL" id="TKA47699.1"/>
    </source>
</evidence>
<comment type="caution">
    <text evidence="11">The sequence shown here is derived from an EMBL/GenBank/DDBJ whole genome shotgun (WGS) entry which is preliminary data.</text>
</comment>
<feature type="transmembrane region" description="Helical" evidence="9">
    <location>
        <begin position="698"/>
        <end position="725"/>
    </location>
</feature>
<evidence type="ECO:0000256" key="7">
    <source>
        <dbReference type="ARBA" id="ARBA00023034"/>
    </source>
</evidence>
<feature type="region of interest" description="Disordered" evidence="10">
    <location>
        <begin position="1"/>
        <end position="42"/>
    </location>
</feature>
<dbReference type="GO" id="GO:0072657">
    <property type="term" value="P:protein localization to membrane"/>
    <property type="evidence" value="ECO:0007669"/>
    <property type="project" value="TreeGrafter"/>
</dbReference>
<dbReference type="STRING" id="329885.A0A4V5N9I1"/>
<dbReference type="GO" id="GO:0005794">
    <property type="term" value="C:Golgi apparatus"/>
    <property type="evidence" value="ECO:0007669"/>
    <property type="project" value="UniProtKB-SubCell"/>
</dbReference>
<feature type="transmembrane region" description="Helical" evidence="9">
    <location>
        <begin position="889"/>
        <end position="915"/>
    </location>
</feature>
<keyword evidence="4 9" id="KW-0812">Transmembrane</keyword>
<dbReference type="EMBL" id="NAJP01000005">
    <property type="protein sequence ID" value="TKA47699.1"/>
    <property type="molecule type" value="Genomic_DNA"/>
</dbReference>
<dbReference type="AlphaFoldDB" id="A0A4V5N9I1"/>
<name>A0A4V5N9I1_9PEZI</name>
<evidence type="ECO:0000256" key="9">
    <source>
        <dbReference type="RuleBase" id="RU363079"/>
    </source>
</evidence>
<evidence type="ECO:0000256" key="6">
    <source>
        <dbReference type="ARBA" id="ARBA00022989"/>
    </source>
</evidence>
<organism evidence="11 12">
    <name type="scientific">Friedmanniomyces endolithicus</name>
    <dbReference type="NCBI Taxonomy" id="329885"/>
    <lineage>
        <taxon>Eukaryota</taxon>
        <taxon>Fungi</taxon>
        <taxon>Dikarya</taxon>
        <taxon>Ascomycota</taxon>
        <taxon>Pezizomycotina</taxon>
        <taxon>Dothideomycetes</taxon>
        <taxon>Dothideomycetidae</taxon>
        <taxon>Mycosphaerellales</taxon>
        <taxon>Teratosphaeriaceae</taxon>
        <taxon>Friedmanniomyces</taxon>
    </lineage>
</organism>